<protein>
    <submittedName>
        <fullName evidence="3">SRPBCC domain-containing protein</fullName>
    </submittedName>
</protein>
<dbReference type="CDD" id="cd07814">
    <property type="entry name" value="SRPBCC_CalC_Aha1-like"/>
    <property type="match status" value="1"/>
</dbReference>
<dbReference type="InterPro" id="IPR023393">
    <property type="entry name" value="START-like_dom_sf"/>
</dbReference>
<dbReference type="RefSeq" id="WP_203166209.1">
    <property type="nucleotide sequence ID" value="NZ_JAEVLS010000001.1"/>
</dbReference>
<dbReference type="EMBL" id="JAEVLS010000001">
    <property type="protein sequence ID" value="MBM0104266.1"/>
    <property type="molecule type" value="Genomic_DNA"/>
</dbReference>
<dbReference type="Pfam" id="PF08327">
    <property type="entry name" value="AHSA1"/>
    <property type="match status" value="1"/>
</dbReference>
<dbReference type="Gene3D" id="3.30.530.20">
    <property type="match status" value="1"/>
</dbReference>
<accession>A0ABS1WTG0</accession>
<name>A0ABS1WTG0_9GAMM</name>
<evidence type="ECO:0000313" key="4">
    <source>
        <dbReference type="Proteomes" id="UP000661077"/>
    </source>
</evidence>
<dbReference type="SUPFAM" id="SSF55961">
    <property type="entry name" value="Bet v1-like"/>
    <property type="match status" value="1"/>
</dbReference>
<organism evidence="3 4">
    <name type="scientific">Steroidobacter gossypii</name>
    <dbReference type="NCBI Taxonomy" id="2805490"/>
    <lineage>
        <taxon>Bacteria</taxon>
        <taxon>Pseudomonadati</taxon>
        <taxon>Pseudomonadota</taxon>
        <taxon>Gammaproteobacteria</taxon>
        <taxon>Steroidobacterales</taxon>
        <taxon>Steroidobacteraceae</taxon>
        <taxon>Steroidobacter</taxon>
    </lineage>
</organism>
<dbReference type="InterPro" id="IPR013538">
    <property type="entry name" value="ASHA1/2-like_C"/>
</dbReference>
<sequence length="262" mass="29343">MPVKKDETGKHWVEMHFTVPGTPEQVWQALATGPGYTAWFSQASIEERVGGALQFQFGPEVISSGEVTRWEPPRFFSYVERDWSEGAPPLATEITITSRSGGQCVVRMVHSLFSSNDDWDDQMEGFERGWVGFIEVLRLYLGHYSGNKAASFQVMHSVQTDQLGAWSKLMDRLGLGRAHVGERWEISHPEKLSGVVERIQQDRKMRSVTLRLDSPAPGVAIIGAYDTDQGINTSVCTFYYGDGAEAQVAASQPKWLQWIQEA</sequence>
<feature type="domain" description="Activator of Hsp90 ATPase homologue 1/2-like C-terminal" evidence="2">
    <location>
        <begin position="22"/>
        <end position="141"/>
    </location>
</feature>
<comment type="caution">
    <text evidence="3">The sequence shown here is derived from an EMBL/GenBank/DDBJ whole genome shotgun (WGS) entry which is preliminary data.</text>
</comment>
<keyword evidence="4" id="KW-1185">Reference proteome</keyword>
<proteinExistence type="inferred from homology"/>
<comment type="similarity">
    <text evidence="1">Belongs to the AHA1 family.</text>
</comment>
<evidence type="ECO:0000256" key="1">
    <source>
        <dbReference type="ARBA" id="ARBA00006817"/>
    </source>
</evidence>
<evidence type="ECO:0000313" key="3">
    <source>
        <dbReference type="EMBL" id="MBM0104266.1"/>
    </source>
</evidence>
<dbReference type="Proteomes" id="UP000661077">
    <property type="component" value="Unassembled WGS sequence"/>
</dbReference>
<evidence type="ECO:0000259" key="2">
    <source>
        <dbReference type="Pfam" id="PF08327"/>
    </source>
</evidence>
<reference evidence="3 4" key="1">
    <citation type="journal article" date="2021" name="Int. J. Syst. Evol. Microbiol.">
        <title>Steroidobacter gossypii sp. nov., isolated from soil of cotton cropping field.</title>
        <authorList>
            <person name="Huang R."/>
            <person name="Yang S."/>
            <person name="Zhen C."/>
            <person name="Liu W."/>
        </authorList>
    </citation>
    <scope>NUCLEOTIDE SEQUENCE [LARGE SCALE GENOMIC DNA]</scope>
    <source>
        <strain evidence="3 4">S1-65</strain>
    </source>
</reference>
<gene>
    <name evidence="3" type="ORF">JM946_05890</name>
</gene>